<feature type="transmembrane region" description="Helical" evidence="1">
    <location>
        <begin position="20"/>
        <end position="42"/>
    </location>
</feature>
<evidence type="ECO:0000313" key="3">
    <source>
        <dbReference type="Proteomes" id="UP000006810"/>
    </source>
</evidence>
<dbReference type="EMBL" id="AP009608">
    <property type="protein sequence ID" value="BAH69992.1"/>
    <property type="molecule type" value="Genomic_DNA"/>
</dbReference>
<dbReference type="KEGG" id="mfp:MBIO_0727"/>
<organism evidence="2 3">
    <name type="scientific">Mycoplasmopsis fermentans (strain ATCC 19989 / NBRC 14854 / NCTC 10117 / PG18)</name>
    <name type="common">Mycoplasma fermentans</name>
    <dbReference type="NCBI Taxonomy" id="496833"/>
    <lineage>
        <taxon>Bacteria</taxon>
        <taxon>Bacillati</taxon>
        <taxon>Mycoplasmatota</taxon>
        <taxon>Mycoplasmoidales</taxon>
        <taxon>Metamycoplasmataceae</taxon>
        <taxon>Mycoplasmopsis</taxon>
    </lineage>
</organism>
<name>C4XFS0_MYCFP</name>
<keyword evidence="1" id="KW-0812">Transmembrane</keyword>
<accession>C4XFS0</accession>
<sequence length="197" mass="23598">MIYLFYLYIYFIGGYMKGGVTMWIILGILVAVLASFFVWSAVKEKIKKKKRKKEELQFKKDTEQQSRLLIFALKILVDKNEKYLKEFEPSIGQYKMSNIINTARGFLEKYQEDALFKECILNNADARDEIFAFGFLRDTRSNSWSKRCADKLQWIEEKFNSYNISLYEDEYQRVEKRVNDYYDAEFLKDDKEDESTK</sequence>
<evidence type="ECO:0000313" key="2">
    <source>
        <dbReference type="EMBL" id="BAH69992.1"/>
    </source>
</evidence>
<dbReference type="PATRIC" id="fig|496833.3.peg.321"/>
<dbReference type="HOGENOM" id="CLU_112434_1_0_14"/>
<dbReference type="Proteomes" id="UP000006810">
    <property type="component" value="Chromosome"/>
</dbReference>
<keyword evidence="1" id="KW-0472">Membrane</keyword>
<keyword evidence="1" id="KW-1133">Transmembrane helix</keyword>
<reference evidence="2 3" key="1">
    <citation type="journal article" date="2009" name="Curr. Microbiol.">
        <title>Molecular cloning and expression of a novel cholinephosphotransferase involved in glycoglycerophospholipid biosynthesis of Mycoplasma fermentans.</title>
        <authorList>
            <person name="Ishida N."/>
            <person name="Irikura D."/>
            <person name="Matsuda K."/>
            <person name="Sato S."/>
            <person name="Asano K."/>
        </authorList>
    </citation>
    <scope>NUCLEOTIDE SEQUENCE [LARGE SCALE GENOMIC DNA]</scope>
    <source>
        <strain evidence="3">ATCC 19989 / NBRC 14854 / NCTC 10117 / PG18</strain>
    </source>
</reference>
<evidence type="ECO:0000256" key="1">
    <source>
        <dbReference type="SAM" id="Phobius"/>
    </source>
</evidence>
<dbReference type="AlphaFoldDB" id="C4XFS0"/>
<protein>
    <submittedName>
        <fullName evidence="2">Uncharacterized protein</fullName>
    </submittedName>
</protein>
<gene>
    <name evidence="2" type="ordered locus">MBIO_0727</name>
</gene>
<dbReference type="NCBIfam" id="NF045939">
    <property type="entry name" value="MHJ_0274_fam"/>
    <property type="match status" value="1"/>
</dbReference>
<proteinExistence type="predicted"/>
<keyword evidence="3" id="KW-1185">Reference proteome</keyword>
<dbReference type="eggNOG" id="ENOG5032EWJ">
    <property type="taxonomic scope" value="Bacteria"/>
</dbReference>